<dbReference type="AlphaFoldDB" id="A0A941EPK7"/>
<dbReference type="Proteomes" id="UP000675781">
    <property type="component" value="Unassembled WGS sequence"/>
</dbReference>
<sequence length="215" mass="21690">MSGEEPIGAQAQEPETEAGSAASGRPDRIRAWFGGLGRALIALVVTLAVLGVLGGVTDVVLHEVRHTSTSTTAYQNVNAVVVVLDGDVSLTVVGTASDSTATLTASDTSTPFDDPVRTTDVIGTTLYLTERCADSRCSAQLTLQVRPDAALSVTAGNALRMDDSVIDLEGLTSGATVTAAPAKLVVTGTVVTGAVLGTLSCDDVADCVGVATANS</sequence>
<reference evidence="3" key="1">
    <citation type="submission" date="2021-04" db="EMBL/GenBank/DDBJ databases">
        <title>Genome based classification of Actinospica acidithermotolerans sp. nov., an actinobacterium isolated from an Indonesian hot spring.</title>
        <authorList>
            <person name="Kusuma A.B."/>
            <person name="Putra K.E."/>
            <person name="Nafisah S."/>
            <person name="Loh J."/>
            <person name="Nouioui I."/>
            <person name="Goodfellow M."/>
        </authorList>
    </citation>
    <scope>NUCLEOTIDE SEQUENCE</scope>
    <source>
        <strain evidence="3">CSCA 57</strain>
    </source>
</reference>
<keyword evidence="2" id="KW-0472">Membrane</keyword>
<evidence type="ECO:0000256" key="2">
    <source>
        <dbReference type="SAM" id="Phobius"/>
    </source>
</evidence>
<gene>
    <name evidence="3" type="ORF">KDL01_16900</name>
</gene>
<accession>A0A941EPK7</accession>
<feature type="region of interest" description="Disordered" evidence="1">
    <location>
        <begin position="1"/>
        <end position="23"/>
    </location>
</feature>
<comment type="caution">
    <text evidence="3">The sequence shown here is derived from an EMBL/GenBank/DDBJ whole genome shotgun (WGS) entry which is preliminary data.</text>
</comment>
<evidence type="ECO:0000313" key="3">
    <source>
        <dbReference type="EMBL" id="MBR7834955.1"/>
    </source>
</evidence>
<name>A0A941EPK7_9ACTN</name>
<proteinExistence type="predicted"/>
<keyword evidence="2" id="KW-0812">Transmembrane</keyword>
<dbReference type="RefSeq" id="WP_212529470.1">
    <property type="nucleotide sequence ID" value="NZ_JAGSOG010000077.1"/>
</dbReference>
<keyword evidence="4" id="KW-1185">Reference proteome</keyword>
<feature type="transmembrane region" description="Helical" evidence="2">
    <location>
        <begin position="39"/>
        <end position="61"/>
    </location>
</feature>
<dbReference type="EMBL" id="JAGSOG010000077">
    <property type="protein sequence ID" value="MBR7834955.1"/>
    <property type="molecule type" value="Genomic_DNA"/>
</dbReference>
<protein>
    <submittedName>
        <fullName evidence="3">Uncharacterized protein</fullName>
    </submittedName>
</protein>
<evidence type="ECO:0000313" key="4">
    <source>
        <dbReference type="Proteomes" id="UP000675781"/>
    </source>
</evidence>
<organism evidence="3 4">
    <name type="scientific">Actinospica durhamensis</name>
    <dbReference type="NCBI Taxonomy" id="1508375"/>
    <lineage>
        <taxon>Bacteria</taxon>
        <taxon>Bacillati</taxon>
        <taxon>Actinomycetota</taxon>
        <taxon>Actinomycetes</taxon>
        <taxon>Catenulisporales</taxon>
        <taxon>Actinospicaceae</taxon>
        <taxon>Actinospica</taxon>
    </lineage>
</organism>
<evidence type="ECO:0000256" key="1">
    <source>
        <dbReference type="SAM" id="MobiDB-lite"/>
    </source>
</evidence>
<keyword evidence="2" id="KW-1133">Transmembrane helix</keyword>